<evidence type="ECO:0000256" key="4">
    <source>
        <dbReference type="ARBA" id="ARBA00023136"/>
    </source>
</evidence>
<keyword evidence="3 5" id="KW-1133">Transmembrane helix</keyword>
<evidence type="ECO:0000256" key="2">
    <source>
        <dbReference type="ARBA" id="ARBA00022692"/>
    </source>
</evidence>
<dbReference type="PANTHER" id="PTHR10361:SF24">
    <property type="entry name" value="P3 PROTEIN"/>
    <property type="match status" value="1"/>
</dbReference>
<reference evidence="6 7" key="1">
    <citation type="submission" date="2016-10" db="EMBL/GenBank/DDBJ databases">
        <authorList>
            <person name="de Groot N.N."/>
        </authorList>
    </citation>
    <scope>NUCLEOTIDE SEQUENCE [LARGE SCALE GENOMIC DNA]</scope>
    <source>
        <strain evidence="6 7">CGMCC 1.3430</strain>
    </source>
</reference>
<keyword evidence="7" id="KW-1185">Reference proteome</keyword>
<feature type="transmembrane region" description="Helical" evidence="5">
    <location>
        <begin position="262"/>
        <end position="284"/>
    </location>
</feature>
<evidence type="ECO:0000256" key="5">
    <source>
        <dbReference type="SAM" id="Phobius"/>
    </source>
</evidence>
<protein>
    <submittedName>
        <fullName evidence="6">Bile acid:Na+ symporter, BASS family</fullName>
    </submittedName>
</protein>
<proteinExistence type="predicted"/>
<feature type="transmembrane region" description="Helical" evidence="5">
    <location>
        <begin position="139"/>
        <end position="159"/>
    </location>
</feature>
<gene>
    <name evidence="6" type="ORF">SAMN04488051_108147</name>
</gene>
<evidence type="ECO:0000313" key="7">
    <source>
        <dbReference type="Proteomes" id="UP000198773"/>
    </source>
</evidence>
<accession>A0A1H4F1C7</accession>
<organism evidence="6 7">
    <name type="scientific">Alkalimonas amylolytica</name>
    <dbReference type="NCBI Taxonomy" id="152573"/>
    <lineage>
        <taxon>Bacteria</taxon>
        <taxon>Pseudomonadati</taxon>
        <taxon>Pseudomonadota</taxon>
        <taxon>Gammaproteobacteria</taxon>
        <taxon>Alkalimonas</taxon>
    </lineage>
</organism>
<name>A0A1H4F1C7_ALKAM</name>
<evidence type="ECO:0000256" key="1">
    <source>
        <dbReference type="ARBA" id="ARBA00004141"/>
    </source>
</evidence>
<dbReference type="GO" id="GO:0016020">
    <property type="term" value="C:membrane"/>
    <property type="evidence" value="ECO:0007669"/>
    <property type="project" value="UniProtKB-SubCell"/>
</dbReference>
<dbReference type="EMBL" id="FNRM01000008">
    <property type="protein sequence ID" value="SEA91074.1"/>
    <property type="molecule type" value="Genomic_DNA"/>
</dbReference>
<comment type="subcellular location">
    <subcellularLocation>
        <location evidence="1">Membrane</location>
        <topology evidence="1">Multi-pass membrane protein</topology>
    </subcellularLocation>
</comment>
<dbReference type="Proteomes" id="UP000198773">
    <property type="component" value="Unassembled WGS sequence"/>
</dbReference>
<dbReference type="Gene3D" id="1.20.1530.20">
    <property type="match status" value="1"/>
</dbReference>
<keyword evidence="2 5" id="KW-0812">Transmembrane</keyword>
<dbReference type="Pfam" id="PF01758">
    <property type="entry name" value="SBF"/>
    <property type="match status" value="1"/>
</dbReference>
<feature type="transmembrane region" description="Helical" evidence="5">
    <location>
        <begin position="171"/>
        <end position="189"/>
    </location>
</feature>
<dbReference type="PANTHER" id="PTHR10361">
    <property type="entry name" value="SODIUM-BILE ACID COTRANSPORTER"/>
    <property type="match status" value="1"/>
</dbReference>
<dbReference type="OrthoDB" id="9806785at2"/>
<evidence type="ECO:0000256" key="3">
    <source>
        <dbReference type="ARBA" id="ARBA00022989"/>
    </source>
</evidence>
<feature type="transmembrane region" description="Helical" evidence="5">
    <location>
        <begin position="69"/>
        <end position="92"/>
    </location>
</feature>
<feature type="transmembrane region" description="Helical" evidence="5">
    <location>
        <begin position="104"/>
        <end position="127"/>
    </location>
</feature>
<keyword evidence="4 5" id="KW-0472">Membrane</keyword>
<dbReference type="STRING" id="152573.SAMN04488051_108147"/>
<dbReference type="RefSeq" id="WP_091344461.1">
    <property type="nucleotide sequence ID" value="NZ_FNRM01000008.1"/>
</dbReference>
<feature type="transmembrane region" description="Helical" evidence="5">
    <location>
        <begin position="6"/>
        <end position="29"/>
    </location>
</feature>
<dbReference type="InterPro" id="IPR002657">
    <property type="entry name" value="BilAc:Na_symport/Acr3"/>
</dbReference>
<feature type="transmembrane region" description="Helical" evidence="5">
    <location>
        <begin position="195"/>
        <end position="221"/>
    </location>
</feature>
<evidence type="ECO:0000313" key="6">
    <source>
        <dbReference type="EMBL" id="SEA91074.1"/>
    </source>
</evidence>
<dbReference type="AlphaFoldDB" id="A0A1H4F1C7"/>
<dbReference type="InterPro" id="IPR004710">
    <property type="entry name" value="Bilac:Na_transpt"/>
</dbReference>
<feature type="transmembrane region" description="Helical" evidence="5">
    <location>
        <begin position="41"/>
        <end position="63"/>
    </location>
</feature>
<sequence length="289" mass="30849">MEANIFTQVFLPVALAVIMLGMGLSLKPVHFKQLWQTPKPVLTGLAMQIIAIPALAFILAYLLQLPPELAVGLVLIAACPGGPTSNLIAHLAHADTALSISLTAISSLVVIISLPLLVNLASLLFLGEGQYVALSVPRTVLQLLVIILLPVSLGMWLKARWPEFSRSCLQPVKWLSSFFLIAVVAGALLRELDRLLGFFLAIGIAALLLNLLSMLAGYLAARSIGCRGPQTRSMTIEVGIQNGTLGIAIATSPMLLNNSTMAIPSAIYSLIMFASGTAMIIWGYRKKQA</sequence>
<dbReference type="InterPro" id="IPR038770">
    <property type="entry name" value="Na+/solute_symporter_sf"/>
</dbReference>